<dbReference type="GO" id="GO:0000492">
    <property type="term" value="P:box C/D snoRNP assembly"/>
    <property type="evidence" value="ECO:0007669"/>
    <property type="project" value="TreeGrafter"/>
</dbReference>
<feature type="compositionally biased region" description="Pro residues" evidence="5">
    <location>
        <begin position="89"/>
        <end position="98"/>
    </location>
</feature>
<dbReference type="SUPFAM" id="SSF90229">
    <property type="entry name" value="CCCH zinc finger"/>
    <property type="match status" value="1"/>
</dbReference>
<organism evidence="7 8">
    <name type="scientific">Penicillium coprophilum</name>
    <dbReference type="NCBI Taxonomy" id="36646"/>
    <lineage>
        <taxon>Eukaryota</taxon>
        <taxon>Fungi</taxon>
        <taxon>Dikarya</taxon>
        <taxon>Ascomycota</taxon>
        <taxon>Pezizomycotina</taxon>
        <taxon>Eurotiomycetes</taxon>
        <taxon>Eurotiomycetidae</taxon>
        <taxon>Eurotiales</taxon>
        <taxon>Aspergillaceae</taxon>
        <taxon>Penicillium</taxon>
    </lineage>
</organism>
<evidence type="ECO:0000256" key="3">
    <source>
        <dbReference type="ARBA" id="ARBA00022833"/>
    </source>
</evidence>
<feature type="compositionally biased region" description="Basic and acidic residues" evidence="5">
    <location>
        <begin position="337"/>
        <end position="382"/>
    </location>
</feature>
<evidence type="ECO:0000256" key="5">
    <source>
        <dbReference type="SAM" id="MobiDB-lite"/>
    </source>
</evidence>
<feature type="compositionally biased region" description="Low complexity" evidence="5">
    <location>
        <begin position="228"/>
        <end position="239"/>
    </location>
</feature>
<dbReference type="Gene3D" id="4.10.1000.10">
    <property type="entry name" value="Zinc finger, CCCH-type"/>
    <property type="match status" value="1"/>
</dbReference>
<feature type="domain" description="C3H1-type" evidence="6">
    <location>
        <begin position="600"/>
        <end position="628"/>
    </location>
</feature>
<evidence type="ECO:0000313" key="7">
    <source>
        <dbReference type="EMBL" id="OQE44603.1"/>
    </source>
</evidence>
<feature type="compositionally biased region" description="Pro residues" evidence="5">
    <location>
        <begin position="141"/>
        <end position="150"/>
    </location>
</feature>
<feature type="region of interest" description="Disordered" evidence="5">
    <location>
        <begin position="1"/>
        <end position="317"/>
    </location>
</feature>
<feature type="region of interest" description="Disordered" evidence="5">
    <location>
        <begin position="442"/>
        <end position="604"/>
    </location>
</feature>
<keyword evidence="8" id="KW-1185">Reference proteome</keyword>
<reference evidence="8" key="1">
    <citation type="journal article" date="2017" name="Nat. Microbiol.">
        <title>Global analysis of biosynthetic gene clusters reveals vast potential of secondary metabolite production in Penicillium species.</title>
        <authorList>
            <person name="Nielsen J.C."/>
            <person name="Grijseels S."/>
            <person name="Prigent S."/>
            <person name="Ji B."/>
            <person name="Dainat J."/>
            <person name="Nielsen K.F."/>
            <person name="Frisvad J.C."/>
            <person name="Workman M."/>
            <person name="Nielsen J."/>
        </authorList>
    </citation>
    <scope>NUCLEOTIDE SEQUENCE [LARGE SCALE GENOMIC DNA]</scope>
    <source>
        <strain evidence="8">IBT 31321</strain>
    </source>
</reference>
<comment type="caution">
    <text evidence="7">The sequence shown here is derived from an EMBL/GenBank/DDBJ whole genome shotgun (WGS) entry which is preliminary data.</text>
</comment>
<dbReference type="STRING" id="36646.A0A1V6V2C9"/>
<dbReference type="Pfam" id="PF10453">
    <property type="entry name" value="NUFIP1"/>
    <property type="match status" value="1"/>
</dbReference>
<feature type="compositionally biased region" description="Low complexity" evidence="5">
    <location>
        <begin position="559"/>
        <end position="569"/>
    </location>
</feature>
<dbReference type="InterPro" id="IPR039136">
    <property type="entry name" value="NUFIP1-like"/>
</dbReference>
<dbReference type="GO" id="GO:0008270">
    <property type="term" value="F:zinc ion binding"/>
    <property type="evidence" value="ECO:0007669"/>
    <property type="project" value="UniProtKB-KW"/>
</dbReference>
<accession>A0A1V6V2C9</accession>
<feature type="compositionally biased region" description="Pro residues" evidence="5">
    <location>
        <begin position="8"/>
        <end position="17"/>
    </location>
</feature>
<dbReference type="GO" id="GO:0005634">
    <property type="term" value="C:nucleus"/>
    <property type="evidence" value="ECO:0007669"/>
    <property type="project" value="TreeGrafter"/>
</dbReference>
<proteinExistence type="predicted"/>
<feature type="compositionally biased region" description="Basic residues" evidence="5">
    <location>
        <begin position="259"/>
        <end position="269"/>
    </location>
</feature>
<keyword evidence="1 4" id="KW-0479">Metal-binding</keyword>
<evidence type="ECO:0000259" key="6">
    <source>
        <dbReference type="PROSITE" id="PS50103"/>
    </source>
</evidence>
<feature type="region of interest" description="Disordered" evidence="5">
    <location>
        <begin position="332"/>
        <end position="404"/>
    </location>
</feature>
<feature type="zinc finger region" description="C3H1-type" evidence="4">
    <location>
        <begin position="600"/>
        <end position="628"/>
    </location>
</feature>
<evidence type="ECO:0000256" key="2">
    <source>
        <dbReference type="ARBA" id="ARBA00022771"/>
    </source>
</evidence>
<protein>
    <recommendedName>
        <fullName evidence="6">C3H1-type domain-containing protein</fullName>
    </recommendedName>
</protein>
<dbReference type="InterPro" id="IPR000571">
    <property type="entry name" value="Znf_CCCH"/>
</dbReference>
<feature type="compositionally biased region" description="Polar residues" evidence="5">
    <location>
        <begin position="528"/>
        <end position="539"/>
    </location>
</feature>
<feature type="compositionally biased region" description="Acidic residues" evidence="5">
    <location>
        <begin position="570"/>
        <end position="580"/>
    </location>
</feature>
<dbReference type="Proteomes" id="UP000191500">
    <property type="component" value="Unassembled WGS sequence"/>
</dbReference>
<feature type="compositionally biased region" description="Gly residues" evidence="5">
    <location>
        <begin position="31"/>
        <end position="57"/>
    </location>
</feature>
<dbReference type="InterPro" id="IPR036855">
    <property type="entry name" value="Znf_CCCH_sf"/>
</dbReference>
<dbReference type="GO" id="GO:0003723">
    <property type="term" value="F:RNA binding"/>
    <property type="evidence" value="ECO:0007669"/>
    <property type="project" value="InterPro"/>
</dbReference>
<name>A0A1V6V2C9_9EURO</name>
<keyword evidence="3 4" id="KW-0862">Zinc</keyword>
<dbReference type="Pfam" id="PF00642">
    <property type="entry name" value="zf-CCCH"/>
    <property type="match status" value="1"/>
</dbReference>
<feature type="compositionally biased region" description="Low complexity" evidence="5">
    <location>
        <begin position="18"/>
        <end position="30"/>
    </location>
</feature>
<dbReference type="PANTHER" id="PTHR13309:SF0">
    <property type="entry name" value="FMR1-INTERACTING PROTEIN NUFIP1"/>
    <property type="match status" value="1"/>
</dbReference>
<evidence type="ECO:0000256" key="1">
    <source>
        <dbReference type="ARBA" id="ARBA00022723"/>
    </source>
</evidence>
<feature type="compositionally biased region" description="Acidic residues" evidence="5">
    <location>
        <begin position="281"/>
        <end position="292"/>
    </location>
</feature>
<dbReference type="AlphaFoldDB" id="A0A1V6V2C9"/>
<evidence type="ECO:0000313" key="8">
    <source>
        <dbReference type="Proteomes" id="UP000191500"/>
    </source>
</evidence>
<keyword evidence="2 4" id="KW-0863">Zinc-finger</keyword>
<dbReference type="PROSITE" id="PS50103">
    <property type="entry name" value="ZF_C3H1"/>
    <property type="match status" value="1"/>
</dbReference>
<dbReference type="EMBL" id="MDDG01000002">
    <property type="protein sequence ID" value="OQE44603.1"/>
    <property type="molecule type" value="Genomic_DNA"/>
</dbReference>
<dbReference type="InterPro" id="IPR019496">
    <property type="entry name" value="NUFIP1_cons_dom"/>
</dbReference>
<dbReference type="PANTHER" id="PTHR13309">
    <property type="entry name" value="NUCLEAR FRAGILE X MENTAL RETARDATION PROTEIN INTERACTING PROTEIN 1"/>
    <property type="match status" value="1"/>
</dbReference>
<sequence>MTSQGFSFPPPPPPPPATTQVAQQPTQHGQNWGGHGGHGGGHGGGQRGRGRGQGNRGRGGHHAAGQAPSYLPPTGFNYAQPMYGGYAPQPLPTAPYMPPQTYHHGQSSAFQNPQNPPSFPSQQYPQPIASGNYQHYNTPNLPTPYPPTPPTYIQGLPTPPHGHPPNNQAMMAPISWRNDMPGAAPYMGAQPGQARGPRPPHAHGNQGPKPKHTQKRDHSSAFNKPQSTAPRTTAAPAVPSFGNPLPSKPPPAADSTANRKAKKRKRKHNQLGLTPHTEDHESSEEEADEDEESKLAQIGSDAAPLQVSYKGKTSTLQTPSDIAAWIAERRKKFPTKARVEEKKKSMEEAKAAREAVRQQKQKEQQEKRREHIQKQNEHKTDPAADATTNAQRREKIRRNLEREEKRIQKAMAETEAARLRMEALQKEALSLNVDFNQEEVTGITPVHQLPPSDPVIQTEPANAMPEPTIKTEPDKTAPEPAIITEPETAVPEATLKTEPQEPSPESTQLADPIPHAAEVQGDPGCLPESNNLEATINTEHPTDDGLDGMEIASDHEASDWTSSGASGTDSDSDSDSDDSAPEQATSRRTGPERVPPPPREGKKTVCRYFARNGHCNRGDQCKFLHENDPERTSKAKAKPTEKKEKETRRKGLYQALLDRQTEDNDRRAMEVIFWLGQNDMLAD</sequence>
<gene>
    <name evidence="7" type="ORF">PENCOP_c002G03587</name>
</gene>
<feature type="compositionally biased region" description="Basic and acidic residues" evidence="5">
    <location>
        <begin position="391"/>
        <end position="404"/>
    </location>
</feature>
<evidence type="ECO:0000256" key="4">
    <source>
        <dbReference type="PROSITE-ProRule" id="PRU00723"/>
    </source>
</evidence>
<feature type="region of interest" description="Disordered" evidence="5">
    <location>
        <begin position="623"/>
        <end position="649"/>
    </location>
</feature>
<dbReference type="SMART" id="SM00356">
    <property type="entry name" value="ZnF_C3H1"/>
    <property type="match status" value="1"/>
</dbReference>